<organism evidence="2 3">
    <name type="scientific">Loktanella atrilutea</name>
    <dbReference type="NCBI Taxonomy" id="366533"/>
    <lineage>
        <taxon>Bacteria</taxon>
        <taxon>Pseudomonadati</taxon>
        <taxon>Pseudomonadota</taxon>
        <taxon>Alphaproteobacteria</taxon>
        <taxon>Rhodobacterales</taxon>
        <taxon>Roseobacteraceae</taxon>
        <taxon>Loktanella</taxon>
    </lineage>
</organism>
<reference evidence="3" key="1">
    <citation type="submission" date="2016-11" db="EMBL/GenBank/DDBJ databases">
        <authorList>
            <person name="Varghese N."/>
            <person name="Submissions S."/>
        </authorList>
    </citation>
    <scope>NUCLEOTIDE SEQUENCE [LARGE SCALE GENOMIC DNA]</scope>
    <source>
        <strain evidence="3">DSM 29326</strain>
    </source>
</reference>
<sequence length="80" mass="8284">MTMAFSFLGLVAAFISGAGMAALAIQAGERRQIRSIYALAIAAEAVILLLTGAALAMVPGTKHETFLVITLSFVMGLQNA</sequence>
<evidence type="ECO:0000313" key="3">
    <source>
        <dbReference type="Proteomes" id="UP000183987"/>
    </source>
</evidence>
<evidence type="ECO:0000256" key="1">
    <source>
        <dbReference type="SAM" id="Phobius"/>
    </source>
</evidence>
<gene>
    <name evidence="2" type="ORF">SAMN05444339_1101</name>
</gene>
<protein>
    <submittedName>
        <fullName evidence="2">Uncharacterized protein</fullName>
    </submittedName>
</protein>
<dbReference type="Pfam" id="PF06912">
    <property type="entry name" value="DUF1275"/>
    <property type="match status" value="1"/>
</dbReference>
<dbReference type="Proteomes" id="UP000183987">
    <property type="component" value="Unassembled WGS sequence"/>
</dbReference>
<feature type="transmembrane region" description="Helical" evidence="1">
    <location>
        <begin position="36"/>
        <end position="58"/>
    </location>
</feature>
<dbReference type="EMBL" id="FQUE01000010">
    <property type="protein sequence ID" value="SHF66667.1"/>
    <property type="molecule type" value="Genomic_DNA"/>
</dbReference>
<accession>A0A1M5DI36</accession>
<proteinExistence type="predicted"/>
<keyword evidence="1" id="KW-1133">Transmembrane helix</keyword>
<dbReference type="STRING" id="366533.SAMN05444339_1101"/>
<keyword evidence="1" id="KW-0812">Transmembrane</keyword>
<dbReference type="InterPro" id="IPR010699">
    <property type="entry name" value="DUF1275"/>
</dbReference>
<evidence type="ECO:0000313" key="2">
    <source>
        <dbReference type="EMBL" id="SHF66667.1"/>
    </source>
</evidence>
<name>A0A1M5DI36_LOKAT</name>
<keyword evidence="1" id="KW-0472">Membrane</keyword>
<dbReference type="AlphaFoldDB" id="A0A1M5DI36"/>
<keyword evidence="3" id="KW-1185">Reference proteome</keyword>